<accession>A0A3A6QS01</accession>
<evidence type="ECO:0000313" key="2">
    <source>
        <dbReference type="EMBL" id="RJX51169.1"/>
    </source>
</evidence>
<keyword evidence="3" id="KW-1185">Reference proteome</keyword>
<proteinExistence type="predicted"/>
<keyword evidence="1" id="KW-1133">Transmembrane helix</keyword>
<gene>
    <name evidence="2" type="ORF">DP106_03550</name>
</gene>
<feature type="transmembrane region" description="Helical" evidence="1">
    <location>
        <begin position="20"/>
        <end position="46"/>
    </location>
</feature>
<evidence type="ECO:0000256" key="1">
    <source>
        <dbReference type="SAM" id="Phobius"/>
    </source>
</evidence>
<evidence type="ECO:0000313" key="3">
    <source>
        <dbReference type="Proteomes" id="UP000281564"/>
    </source>
</evidence>
<keyword evidence="1" id="KW-0472">Membrane</keyword>
<keyword evidence="1" id="KW-0812">Transmembrane</keyword>
<name>A0A3A6QS01_9EURY</name>
<reference evidence="2 3" key="1">
    <citation type="submission" date="2018-06" db="EMBL/GenBank/DDBJ databases">
        <title>Halonotius sp. F13-13 a new haloarchaeeon isolated from a solar saltern from Isla Cristina, Huelva, Spain.</title>
        <authorList>
            <person name="Duran-Viseras A."/>
            <person name="Sanchez-Porro C."/>
            <person name="Ventosa A."/>
        </authorList>
    </citation>
    <scope>NUCLEOTIDE SEQUENCE [LARGE SCALE GENOMIC DNA]</scope>
    <source>
        <strain evidence="2 3">CECT 7525</strain>
    </source>
</reference>
<dbReference type="EMBL" id="QMDW01000003">
    <property type="protein sequence ID" value="RJX51169.1"/>
    <property type="molecule type" value="Genomic_DNA"/>
</dbReference>
<dbReference type="RefSeq" id="WP_120083441.1">
    <property type="nucleotide sequence ID" value="NZ_QMDW01000003.1"/>
</dbReference>
<dbReference type="Proteomes" id="UP000281564">
    <property type="component" value="Unassembled WGS sequence"/>
</dbReference>
<sequence length="149" mass="15451">MTALQTRSTVVSELLHGGAVGAMLLVLGESTTMAAGTAAGVMLFRAIGYAIQQAIGDYADHVLLGGGILIGVGYLAYSGSGALWVAGGGLLGGWFLIDGLQHLRYGRTRERPAAPLVADGKGQIRGLYTALFGRLLVPFTLSETTDTNR</sequence>
<organism evidence="2 3">
    <name type="scientific">Halonotius pteroides</name>
    <dbReference type="NCBI Taxonomy" id="268735"/>
    <lineage>
        <taxon>Archaea</taxon>
        <taxon>Methanobacteriati</taxon>
        <taxon>Methanobacteriota</taxon>
        <taxon>Stenosarchaea group</taxon>
        <taxon>Halobacteria</taxon>
        <taxon>Halobacteriales</taxon>
        <taxon>Haloferacaceae</taxon>
        <taxon>Halonotius</taxon>
    </lineage>
</organism>
<comment type="caution">
    <text evidence="2">The sequence shown here is derived from an EMBL/GenBank/DDBJ whole genome shotgun (WGS) entry which is preliminary data.</text>
</comment>
<dbReference type="AlphaFoldDB" id="A0A3A6QS01"/>
<feature type="transmembrane region" description="Helical" evidence="1">
    <location>
        <begin position="58"/>
        <end position="77"/>
    </location>
</feature>
<protein>
    <submittedName>
        <fullName evidence="2">Uncharacterized protein</fullName>
    </submittedName>
</protein>